<organism evidence="3 4">
    <name type="scientific">Hamadaea flava</name>
    <dbReference type="NCBI Taxonomy" id="1742688"/>
    <lineage>
        <taxon>Bacteria</taxon>
        <taxon>Bacillati</taxon>
        <taxon>Actinomycetota</taxon>
        <taxon>Actinomycetes</taxon>
        <taxon>Micromonosporales</taxon>
        <taxon>Micromonosporaceae</taxon>
        <taxon>Hamadaea</taxon>
    </lineage>
</organism>
<protein>
    <submittedName>
        <fullName evidence="3">Phosphatase PAP2 family protein</fullName>
    </submittedName>
</protein>
<proteinExistence type="predicted"/>
<feature type="transmembrane region" description="Helical" evidence="1">
    <location>
        <begin position="54"/>
        <end position="76"/>
    </location>
</feature>
<dbReference type="Pfam" id="PF01569">
    <property type="entry name" value="PAP2"/>
    <property type="match status" value="1"/>
</dbReference>
<dbReference type="SUPFAM" id="SSF48317">
    <property type="entry name" value="Acid phosphatase/Vanadium-dependent haloperoxidase"/>
    <property type="match status" value="1"/>
</dbReference>
<keyword evidence="4" id="KW-1185">Reference proteome</keyword>
<evidence type="ECO:0000313" key="3">
    <source>
        <dbReference type="EMBL" id="MFC4135875.1"/>
    </source>
</evidence>
<accession>A0ABV8M094</accession>
<dbReference type="Proteomes" id="UP001595816">
    <property type="component" value="Unassembled WGS sequence"/>
</dbReference>
<evidence type="ECO:0000259" key="2">
    <source>
        <dbReference type="SMART" id="SM00014"/>
    </source>
</evidence>
<feature type="transmembrane region" description="Helical" evidence="1">
    <location>
        <begin position="96"/>
        <end position="117"/>
    </location>
</feature>
<keyword evidence="1" id="KW-0812">Transmembrane</keyword>
<dbReference type="SMART" id="SM00014">
    <property type="entry name" value="acidPPc"/>
    <property type="match status" value="1"/>
</dbReference>
<dbReference type="PANTHER" id="PTHR14969">
    <property type="entry name" value="SPHINGOSINE-1-PHOSPHATE PHOSPHOHYDROLASE"/>
    <property type="match status" value="1"/>
</dbReference>
<dbReference type="InterPro" id="IPR036938">
    <property type="entry name" value="PAP2/HPO_sf"/>
</dbReference>
<feature type="domain" description="Phosphatidic acid phosphatase type 2/haloperoxidase" evidence="2">
    <location>
        <begin position="54"/>
        <end position="162"/>
    </location>
</feature>
<feature type="transmembrane region" description="Helical" evidence="1">
    <location>
        <begin position="147"/>
        <end position="168"/>
    </location>
</feature>
<dbReference type="InterPro" id="IPR000326">
    <property type="entry name" value="PAP2/HPO"/>
</dbReference>
<dbReference type="RefSeq" id="WP_253754214.1">
    <property type="nucleotide sequence ID" value="NZ_JAMZDZ010000001.1"/>
</dbReference>
<dbReference type="PANTHER" id="PTHR14969:SF13">
    <property type="entry name" value="AT30094P"/>
    <property type="match status" value="1"/>
</dbReference>
<evidence type="ECO:0000256" key="1">
    <source>
        <dbReference type="SAM" id="Phobius"/>
    </source>
</evidence>
<keyword evidence="1" id="KW-0472">Membrane</keyword>
<feature type="transmembrane region" description="Helical" evidence="1">
    <location>
        <begin position="122"/>
        <end position="141"/>
    </location>
</feature>
<dbReference type="Gene3D" id="1.20.144.10">
    <property type="entry name" value="Phosphatidic acid phosphatase type 2/haloperoxidase"/>
    <property type="match status" value="1"/>
</dbReference>
<dbReference type="EMBL" id="JBHSAY010000027">
    <property type="protein sequence ID" value="MFC4135875.1"/>
    <property type="molecule type" value="Genomic_DNA"/>
</dbReference>
<sequence length="178" mass="18861">MNYSLFSLINGWAGRSDGLDDVMEFLATALIYVVFAVAAGLVVHALFRRRLRALALIGASLVLAFAAATMVSHLSGQVRPFQTHRVHQLIAHTAGVSLPSDHATAAFTIAAGIGVFLHRGWALALGVCALAIGFARVWVGVHYPGDILAGFVIAVAAVVVVAVADRFLRRRQAHAQAL</sequence>
<evidence type="ECO:0000313" key="4">
    <source>
        <dbReference type="Proteomes" id="UP001595816"/>
    </source>
</evidence>
<reference evidence="4" key="1">
    <citation type="journal article" date="2019" name="Int. J. Syst. Evol. Microbiol.">
        <title>The Global Catalogue of Microorganisms (GCM) 10K type strain sequencing project: providing services to taxonomists for standard genome sequencing and annotation.</title>
        <authorList>
            <consortium name="The Broad Institute Genomics Platform"/>
            <consortium name="The Broad Institute Genome Sequencing Center for Infectious Disease"/>
            <person name="Wu L."/>
            <person name="Ma J."/>
        </authorList>
    </citation>
    <scope>NUCLEOTIDE SEQUENCE [LARGE SCALE GENOMIC DNA]</scope>
    <source>
        <strain evidence="4">CGMCC 4.7289</strain>
    </source>
</reference>
<gene>
    <name evidence="3" type="ORF">ACFOZ4_35165</name>
</gene>
<feature type="transmembrane region" description="Helical" evidence="1">
    <location>
        <begin position="25"/>
        <end position="47"/>
    </location>
</feature>
<keyword evidence="1" id="KW-1133">Transmembrane helix</keyword>
<name>A0ABV8M094_9ACTN</name>
<comment type="caution">
    <text evidence="3">The sequence shown here is derived from an EMBL/GenBank/DDBJ whole genome shotgun (WGS) entry which is preliminary data.</text>
</comment>